<accession>A0A0C1YLN0</accession>
<evidence type="ECO:0000256" key="1">
    <source>
        <dbReference type="SAM" id="SignalP"/>
    </source>
</evidence>
<evidence type="ECO:0000313" key="2">
    <source>
        <dbReference type="EMBL" id="KIF81377.1"/>
    </source>
</evidence>
<evidence type="ECO:0000313" key="3">
    <source>
        <dbReference type="Proteomes" id="UP000031572"/>
    </source>
</evidence>
<dbReference type="RefSeq" id="WP_040040204.1">
    <property type="nucleotide sequence ID" value="NZ_JWJG01000028.1"/>
</dbReference>
<dbReference type="OrthoDB" id="8720341at2"/>
<dbReference type="Proteomes" id="UP000031572">
    <property type="component" value="Unassembled WGS sequence"/>
</dbReference>
<dbReference type="InterPro" id="IPR025421">
    <property type="entry name" value="DUF4148"/>
</dbReference>
<evidence type="ECO:0008006" key="4">
    <source>
        <dbReference type="Google" id="ProtNLM"/>
    </source>
</evidence>
<organism evidence="2 3">
    <name type="scientific">Noviherbaspirillum autotrophicum</name>
    <dbReference type="NCBI Taxonomy" id="709839"/>
    <lineage>
        <taxon>Bacteria</taxon>
        <taxon>Pseudomonadati</taxon>
        <taxon>Pseudomonadota</taxon>
        <taxon>Betaproteobacteria</taxon>
        <taxon>Burkholderiales</taxon>
        <taxon>Oxalobacteraceae</taxon>
        <taxon>Noviherbaspirillum</taxon>
    </lineage>
</organism>
<dbReference type="EMBL" id="JWJG01000028">
    <property type="protein sequence ID" value="KIF81377.1"/>
    <property type="molecule type" value="Genomic_DNA"/>
</dbReference>
<name>A0A0C1YLN0_9BURK</name>
<keyword evidence="3" id="KW-1185">Reference proteome</keyword>
<gene>
    <name evidence="2" type="ORF">TSA66_12015</name>
</gene>
<keyword evidence="1" id="KW-0732">Signal</keyword>
<feature type="signal peptide" evidence="1">
    <location>
        <begin position="1"/>
        <end position="21"/>
    </location>
</feature>
<protein>
    <recommendedName>
        <fullName evidence="4">DUF4148 domain-containing protein</fullName>
    </recommendedName>
</protein>
<sequence>MNAKNLIAALAVMTAAGSAFAESTYPYVDFTGFVSTKTRAEVIAEMTPQAAQPVAQTEWVDFTKVATGKTRAEVRAELAQAKADGQLARNQEYVDFTHVASTKSRAQVREEMQAASNGAAARGL</sequence>
<dbReference type="Pfam" id="PF13663">
    <property type="entry name" value="DUF4148"/>
    <property type="match status" value="2"/>
</dbReference>
<reference evidence="2 3" key="1">
    <citation type="submission" date="2014-12" db="EMBL/GenBank/DDBJ databases">
        <title>Denitrispirillum autotrophicum gen. nov., sp. nov., Denitrifying, Facultatively Autotrophic Bacteria Isolated from Rice Paddy Soil.</title>
        <authorList>
            <person name="Ishii S."/>
            <person name="Ashida N."/>
            <person name="Ohno H."/>
            <person name="Otsuka S."/>
            <person name="Yokota A."/>
            <person name="Senoo K."/>
        </authorList>
    </citation>
    <scope>NUCLEOTIDE SEQUENCE [LARGE SCALE GENOMIC DNA]</scope>
    <source>
        <strain evidence="2 3">TSA66</strain>
    </source>
</reference>
<dbReference type="STRING" id="709839.TSA66_12015"/>
<proteinExistence type="predicted"/>
<comment type="caution">
    <text evidence="2">The sequence shown here is derived from an EMBL/GenBank/DDBJ whole genome shotgun (WGS) entry which is preliminary data.</text>
</comment>
<feature type="chain" id="PRO_5002160802" description="DUF4148 domain-containing protein" evidence="1">
    <location>
        <begin position="22"/>
        <end position="124"/>
    </location>
</feature>
<dbReference type="AlphaFoldDB" id="A0A0C1YLN0"/>